<dbReference type="EMBL" id="CABIKO010000001">
    <property type="protein sequence ID" value="VVA09363.1"/>
    <property type="molecule type" value="Genomic_DNA"/>
</dbReference>
<organism evidence="1 2">
    <name type="scientific">Prunus dulcis</name>
    <name type="common">Almond</name>
    <name type="synonym">Amygdalus dulcis</name>
    <dbReference type="NCBI Taxonomy" id="3755"/>
    <lineage>
        <taxon>Eukaryota</taxon>
        <taxon>Viridiplantae</taxon>
        <taxon>Streptophyta</taxon>
        <taxon>Embryophyta</taxon>
        <taxon>Tracheophyta</taxon>
        <taxon>Spermatophyta</taxon>
        <taxon>Magnoliopsida</taxon>
        <taxon>eudicotyledons</taxon>
        <taxon>Gunneridae</taxon>
        <taxon>Pentapetalae</taxon>
        <taxon>rosids</taxon>
        <taxon>fabids</taxon>
        <taxon>Rosales</taxon>
        <taxon>Rosaceae</taxon>
        <taxon>Amygdaloideae</taxon>
        <taxon>Amygdaleae</taxon>
        <taxon>Prunus</taxon>
    </lineage>
</organism>
<proteinExistence type="predicted"/>
<dbReference type="AlphaFoldDB" id="A0A5E4E0W8"/>
<dbReference type="InParanoid" id="A0A5E4E0W8"/>
<protein>
    <submittedName>
        <fullName evidence="1">PREDICTED: reverse mRNAase</fullName>
    </submittedName>
</protein>
<sequence length="272" mass="31086">MSTKRVEEGHIKGIKLAMRSPVLSHLFFADDSIFFVQAEERNCTRLKRLLEDYCLASGQLINYDKSSLLFSANTPEKVKTQIGAILGVREDVHLGKYLDIPMFWGRFKRVALAYIRERLFKKIEGWKQCILSLAGKEAEERNCTRLKRLLEDYCLASGQLINYDKSSLLFSANTPEKVKTQIGAILGVREDVHLGKYLDIPMFWGRFKRVALAYIRERVLKKIEGWKQCILSLAGKEVLIKVMATAVPTYPVMCFLFPKATCSDICSDLAKF</sequence>
<dbReference type="Gramene" id="VVA09363">
    <property type="protein sequence ID" value="VVA09363"/>
    <property type="gene ID" value="Prudul26B002032"/>
</dbReference>
<reference evidence="2" key="1">
    <citation type="journal article" date="2020" name="Plant J.">
        <title>Transposons played a major role in the diversification between the closely related almond and peach genomes: results from the almond genome sequence.</title>
        <authorList>
            <person name="Alioto T."/>
            <person name="Alexiou K.G."/>
            <person name="Bardil A."/>
            <person name="Barteri F."/>
            <person name="Castanera R."/>
            <person name="Cruz F."/>
            <person name="Dhingra A."/>
            <person name="Duval H."/>
            <person name="Fernandez I Marti A."/>
            <person name="Frias L."/>
            <person name="Galan B."/>
            <person name="Garcia J.L."/>
            <person name="Howad W."/>
            <person name="Gomez-Garrido J."/>
            <person name="Gut M."/>
            <person name="Julca I."/>
            <person name="Morata J."/>
            <person name="Puigdomenech P."/>
            <person name="Ribeca P."/>
            <person name="Rubio Cabetas M.J."/>
            <person name="Vlasova A."/>
            <person name="Wirthensohn M."/>
            <person name="Garcia-Mas J."/>
            <person name="Gabaldon T."/>
            <person name="Casacuberta J.M."/>
            <person name="Arus P."/>
        </authorList>
    </citation>
    <scope>NUCLEOTIDE SEQUENCE [LARGE SCALE GENOMIC DNA]</scope>
    <source>
        <strain evidence="2">cv. Texas</strain>
    </source>
</reference>
<dbReference type="PANTHER" id="PTHR33116">
    <property type="entry name" value="REVERSE TRANSCRIPTASE ZINC-BINDING DOMAIN-CONTAINING PROTEIN-RELATED-RELATED"/>
    <property type="match status" value="1"/>
</dbReference>
<gene>
    <name evidence="1" type="ORF">ALMOND_2B002032</name>
</gene>
<dbReference type="PANTHER" id="PTHR33116:SF86">
    <property type="entry name" value="REVERSE TRANSCRIPTASE DOMAIN-CONTAINING PROTEIN"/>
    <property type="match status" value="1"/>
</dbReference>
<name>A0A5E4E0W8_PRUDU</name>
<dbReference type="Proteomes" id="UP000327085">
    <property type="component" value="Chromosome 7"/>
</dbReference>
<evidence type="ECO:0000313" key="1">
    <source>
        <dbReference type="EMBL" id="VVA09363.1"/>
    </source>
</evidence>
<evidence type="ECO:0000313" key="2">
    <source>
        <dbReference type="Proteomes" id="UP000327085"/>
    </source>
</evidence>
<accession>A0A5E4E0W8</accession>